<sequence>MNDAYGQVAGWFADPANWYGPAGLVERTGVYLWQCFATLALAALVAVPLGLFIGHTGYGRSVMVPVTGALRSLPTLGLLSALSLLLGLGLAAPMAALTVLAVPPILAGVYAGIESVEGELVDASRAIGFTEWEILVQVELPLAAPLIVAGFRSATVQVLATWTVAAYLPVEGLGRYLIDGLAVHDYVRMLAGSVVVIVLELAANGLFAVLGRVVAGRLPTAKNQ</sequence>
<comment type="subcellular location">
    <subcellularLocation>
        <location evidence="6">Cell membrane</location>
        <topology evidence="6">Multi-pass membrane protein</topology>
    </subcellularLocation>
    <subcellularLocation>
        <location evidence="1">Membrane</location>
        <topology evidence="1">Multi-pass membrane protein</topology>
    </subcellularLocation>
</comment>
<evidence type="ECO:0000259" key="7">
    <source>
        <dbReference type="PROSITE" id="PS50928"/>
    </source>
</evidence>
<dbReference type="InterPro" id="IPR051204">
    <property type="entry name" value="ABC_transp_perm/SBD"/>
</dbReference>
<comment type="caution">
    <text evidence="8">The sequence shown here is derived from an EMBL/GenBank/DDBJ whole genome shotgun (WGS) entry which is preliminary data.</text>
</comment>
<dbReference type="InterPro" id="IPR000515">
    <property type="entry name" value="MetI-like"/>
</dbReference>
<evidence type="ECO:0000256" key="6">
    <source>
        <dbReference type="RuleBase" id="RU363032"/>
    </source>
</evidence>
<dbReference type="SUPFAM" id="SSF161098">
    <property type="entry name" value="MetI-like"/>
    <property type="match status" value="1"/>
</dbReference>
<dbReference type="OrthoDB" id="5244012at2"/>
<accession>A0A2U2MSR9</accession>
<keyword evidence="5 6" id="KW-0472">Membrane</keyword>
<dbReference type="EMBL" id="QFFN01000010">
    <property type="protein sequence ID" value="PWG59898.1"/>
    <property type="molecule type" value="Genomic_DNA"/>
</dbReference>
<keyword evidence="2 6" id="KW-0813">Transport</keyword>
<evidence type="ECO:0000313" key="8">
    <source>
        <dbReference type="EMBL" id="PWG59898.1"/>
    </source>
</evidence>
<dbReference type="RefSeq" id="WP_109137190.1">
    <property type="nucleotide sequence ID" value="NZ_QFFN01000010.1"/>
</dbReference>
<gene>
    <name evidence="8" type="ORF">DF200_05025</name>
</gene>
<dbReference type="InterPro" id="IPR035906">
    <property type="entry name" value="MetI-like_sf"/>
</dbReference>
<dbReference type="Pfam" id="PF00528">
    <property type="entry name" value="BPD_transp_1"/>
    <property type="match status" value="1"/>
</dbReference>
<feature type="transmembrane region" description="Helical" evidence="6">
    <location>
        <begin position="31"/>
        <end position="54"/>
    </location>
</feature>
<feature type="transmembrane region" description="Helical" evidence="6">
    <location>
        <begin position="75"/>
        <end position="102"/>
    </location>
</feature>
<dbReference type="GO" id="GO:0055085">
    <property type="term" value="P:transmembrane transport"/>
    <property type="evidence" value="ECO:0007669"/>
    <property type="project" value="InterPro"/>
</dbReference>
<dbReference type="PROSITE" id="PS50928">
    <property type="entry name" value="ABC_TM1"/>
    <property type="match status" value="1"/>
</dbReference>
<dbReference type="PANTHER" id="PTHR30177:SF33">
    <property type="entry name" value="POSSIBLE OSMOPROTECTANT (GLYCINE BETAINE_CARNITINE_CHOLINE_L-PROLINE) TRANSPORT INTEGRAL MEMBRANE PROTEIN ABC TRANSPORTER PROZ"/>
    <property type="match status" value="1"/>
</dbReference>
<feature type="transmembrane region" description="Helical" evidence="6">
    <location>
        <begin position="190"/>
        <end position="215"/>
    </location>
</feature>
<evidence type="ECO:0000256" key="1">
    <source>
        <dbReference type="ARBA" id="ARBA00004141"/>
    </source>
</evidence>
<evidence type="ECO:0000256" key="3">
    <source>
        <dbReference type="ARBA" id="ARBA00022692"/>
    </source>
</evidence>
<dbReference type="GO" id="GO:0005886">
    <property type="term" value="C:plasma membrane"/>
    <property type="evidence" value="ECO:0007669"/>
    <property type="project" value="UniProtKB-SubCell"/>
</dbReference>
<evidence type="ECO:0000256" key="2">
    <source>
        <dbReference type="ARBA" id="ARBA00022448"/>
    </source>
</evidence>
<dbReference type="PANTHER" id="PTHR30177">
    <property type="entry name" value="GLYCINE BETAINE/L-PROLINE TRANSPORT SYSTEM PERMEASE PROTEIN PROW"/>
    <property type="match status" value="1"/>
</dbReference>
<keyword evidence="3 6" id="KW-0812">Transmembrane</keyword>
<dbReference type="AlphaFoldDB" id="A0A2U2MSR9"/>
<feature type="domain" description="ABC transmembrane type-1" evidence="7">
    <location>
        <begin position="32"/>
        <end position="207"/>
    </location>
</feature>
<keyword evidence="9" id="KW-1185">Reference proteome</keyword>
<dbReference type="Proteomes" id="UP000245753">
    <property type="component" value="Unassembled WGS sequence"/>
</dbReference>
<organism evidence="8 9">
    <name type="scientific">Bifidobacterium catulorum</name>
    <dbReference type="NCBI Taxonomy" id="1630173"/>
    <lineage>
        <taxon>Bacteria</taxon>
        <taxon>Bacillati</taxon>
        <taxon>Actinomycetota</taxon>
        <taxon>Actinomycetes</taxon>
        <taxon>Bifidobacteriales</taxon>
        <taxon>Bifidobacteriaceae</taxon>
        <taxon>Bifidobacterium</taxon>
    </lineage>
</organism>
<proteinExistence type="inferred from homology"/>
<dbReference type="CDD" id="cd06261">
    <property type="entry name" value="TM_PBP2"/>
    <property type="match status" value="1"/>
</dbReference>
<comment type="similarity">
    <text evidence="6">Belongs to the binding-protein-dependent transport system permease family.</text>
</comment>
<evidence type="ECO:0000256" key="4">
    <source>
        <dbReference type="ARBA" id="ARBA00022989"/>
    </source>
</evidence>
<keyword evidence="4 6" id="KW-1133">Transmembrane helix</keyword>
<evidence type="ECO:0000313" key="9">
    <source>
        <dbReference type="Proteomes" id="UP000245753"/>
    </source>
</evidence>
<protein>
    <submittedName>
        <fullName evidence="8">Glycine/betaine ABC transporter permease</fullName>
    </submittedName>
</protein>
<dbReference type="GO" id="GO:0031460">
    <property type="term" value="P:glycine betaine transport"/>
    <property type="evidence" value="ECO:0007669"/>
    <property type="project" value="TreeGrafter"/>
</dbReference>
<dbReference type="Gene3D" id="1.10.3720.10">
    <property type="entry name" value="MetI-like"/>
    <property type="match status" value="1"/>
</dbReference>
<reference evidence="8 9" key="1">
    <citation type="journal article" date="2018" name="Int. J. Syst. Evol. Microbiol.">
        <title>Bifidobacterium catulorum sp. nov., a novel taxon from the faeces of the baby common marmoset (Callithrix jacchus).</title>
        <authorList>
            <person name="Modesto M."/>
            <person name="Michelini S."/>
            <person name="Oki K."/>
            <person name="Biavati B."/>
            <person name="Watanabe K."/>
            <person name="Mattarelli P."/>
        </authorList>
    </citation>
    <scope>NUCLEOTIDE SEQUENCE [LARGE SCALE GENOMIC DNA]</scope>
    <source>
        <strain evidence="8 9">MRM 8.19</strain>
    </source>
</reference>
<evidence type="ECO:0000256" key="5">
    <source>
        <dbReference type="ARBA" id="ARBA00023136"/>
    </source>
</evidence>
<name>A0A2U2MSR9_9BIFI</name>